<feature type="domain" description="Heat-inducible transcription repressor HrcA C-terminal" evidence="6">
    <location>
        <begin position="106"/>
        <end position="311"/>
    </location>
</feature>
<keyword evidence="4 5" id="KW-0804">Transcription</keyword>
<keyword evidence="8" id="KW-1185">Reference proteome</keyword>
<keyword evidence="2 5" id="KW-0805">Transcription regulation</keyword>
<dbReference type="AlphaFoldDB" id="A0AAF0YMY6"/>
<dbReference type="HAMAP" id="MF_00081">
    <property type="entry name" value="HrcA"/>
    <property type="match status" value="1"/>
</dbReference>
<name>A0AAF0YMY6_9STAP</name>
<dbReference type="EMBL" id="CP136964">
    <property type="protein sequence ID" value="WOS96429.1"/>
    <property type="molecule type" value="Genomic_DNA"/>
</dbReference>
<dbReference type="InterPro" id="IPR036390">
    <property type="entry name" value="WH_DNA-bd_sf"/>
</dbReference>
<gene>
    <name evidence="5 7" type="primary">hrcA</name>
    <name evidence="7" type="ORF">CJ229_001410</name>
</gene>
<reference evidence="7 8" key="2">
    <citation type="submission" date="2023-10" db="EMBL/GenBank/DDBJ databases">
        <authorList>
            <person name="Choi B."/>
        </authorList>
    </citation>
    <scope>NUCLEOTIDE SEQUENCE [LARGE SCALE GENOMIC DNA]</scope>
    <source>
        <strain evidence="7 8">UMB0959</strain>
    </source>
</reference>
<evidence type="ECO:0000256" key="4">
    <source>
        <dbReference type="ARBA" id="ARBA00023163"/>
    </source>
</evidence>
<organism evidence="7 8">
    <name type="scientific">Nosocomiicoccus massiliensis</name>
    <dbReference type="NCBI Taxonomy" id="1232430"/>
    <lineage>
        <taxon>Bacteria</taxon>
        <taxon>Bacillati</taxon>
        <taxon>Bacillota</taxon>
        <taxon>Bacilli</taxon>
        <taxon>Bacillales</taxon>
        <taxon>Staphylococcaceae</taxon>
        <taxon>Nosocomiicoccus</taxon>
    </lineage>
</organism>
<accession>A0AAF0YMY6</accession>
<dbReference type="InterPro" id="IPR023120">
    <property type="entry name" value="WHTH_transcript_rep_HrcA_IDD"/>
</dbReference>
<dbReference type="RefSeq" id="WP_102167352.1">
    <property type="nucleotide sequence ID" value="NZ_CP136964.1"/>
</dbReference>
<evidence type="ECO:0000259" key="6">
    <source>
        <dbReference type="Pfam" id="PF01628"/>
    </source>
</evidence>
<dbReference type="Gene3D" id="3.30.450.40">
    <property type="match status" value="1"/>
</dbReference>
<dbReference type="GO" id="GO:0003677">
    <property type="term" value="F:DNA binding"/>
    <property type="evidence" value="ECO:0007669"/>
    <property type="project" value="InterPro"/>
</dbReference>
<keyword evidence="3 5" id="KW-0346">Stress response</keyword>
<evidence type="ECO:0000313" key="7">
    <source>
        <dbReference type="EMBL" id="WOS96429.1"/>
    </source>
</evidence>
<dbReference type="PIRSF" id="PIRSF005485">
    <property type="entry name" value="HrcA"/>
    <property type="match status" value="1"/>
</dbReference>
<dbReference type="InterPro" id="IPR002571">
    <property type="entry name" value="HrcA"/>
</dbReference>
<evidence type="ECO:0000256" key="3">
    <source>
        <dbReference type="ARBA" id="ARBA00023016"/>
    </source>
</evidence>
<evidence type="ECO:0000256" key="5">
    <source>
        <dbReference type="HAMAP-Rule" id="MF_00081"/>
    </source>
</evidence>
<dbReference type="Pfam" id="PF01628">
    <property type="entry name" value="HrcA"/>
    <property type="match status" value="1"/>
</dbReference>
<dbReference type="SUPFAM" id="SSF55781">
    <property type="entry name" value="GAF domain-like"/>
    <property type="match status" value="1"/>
</dbReference>
<dbReference type="SUPFAM" id="SSF46785">
    <property type="entry name" value="Winged helix' DNA-binding domain"/>
    <property type="match status" value="1"/>
</dbReference>
<dbReference type="Gene3D" id="3.30.390.60">
    <property type="entry name" value="Heat-inducible transcription repressor hrca homolog, domain 3"/>
    <property type="match status" value="1"/>
</dbReference>
<dbReference type="Proteomes" id="UP000243626">
    <property type="component" value="Chromosome"/>
</dbReference>
<dbReference type="NCBIfam" id="TIGR00331">
    <property type="entry name" value="hrcA"/>
    <property type="match status" value="1"/>
</dbReference>
<dbReference type="GO" id="GO:0045892">
    <property type="term" value="P:negative regulation of DNA-templated transcription"/>
    <property type="evidence" value="ECO:0007669"/>
    <property type="project" value="UniProtKB-UniRule"/>
</dbReference>
<dbReference type="InterPro" id="IPR021153">
    <property type="entry name" value="HrcA_C"/>
</dbReference>
<dbReference type="InterPro" id="IPR029016">
    <property type="entry name" value="GAF-like_dom_sf"/>
</dbReference>
<keyword evidence="1 5" id="KW-0678">Repressor</keyword>
<dbReference type="Gene3D" id="1.10.10.10">
    <property type="entry name" value="Winged helix-like DNA-binding domain superfamily/Winged helix DNA-binding domain"/>
    <property type="match status" value="1"/>
</dbReference>
<protein>
    <recommendedName>
        <fullName evidence="5">Heat-inducible transcription repressor HrcA</fullName>
    </recommendedName>
</protein>
<evidence type="ECO:0000256" key="1">
    <source>
        <dbReference type="ARBA" id="ARBA00022491"/>
    </source>
</evidence>
<proteinExistence type="inferred from homology"/>
<dbReference type="KEGG" id="nmy:CJ229_001410"/>
<evidence type="ECO:0000256" key="2">
    <source>
        <dbReference type="ARBA" id="ARBA00023015"/>
    </source>
</evidence>
<comment type="similarity">
    <text evidence="5">Belongs to the HrcA family.</text>
</comment>
<dbReference type="PANTHER" id="PTHR34824">
    <property type="entry name" value="HEAT-INDUCIBLE TRANSCRIPTION REPRESSOR HRCA"/>
    <property type="match status" value="1"/>
</dbReference>
<reference evidence="8" key="1">
    <citation type="submission" date="2017-09" db="EMBL/GenBank/DDBJ databases">
        <title>Bacterial strain isolated from the female urinary microbiota.</title>
        <authorList>
            <person name="Thomas-White K."/>
            <person name="Kumar N."/>
            <person name="Forster S."/>
            <person name="Putonti C."/>
            <person name="Lawley T."/>
            <person name="Wolfe A.J."/>
        </authorList>
    </citation>
    <scope>NUCLEOTIDE SEQUENCE [LARGE SCALE GENOMIC DNA]</scope>
    <source>
        <strain evidence="8">UMB0959</strain>
    </source>
</reference>
<dbReference type="InterPro" id="IPR036388">
    <property type="entry name" value="WH-like_DNA-bd_sf"/>
</dbReference>
<evidence type="ECO:0000313" key="8">
    <source>
        <dbReference type="Proteomes" id="UP000243626"/>
    </source>
</evidence>
<dbReference type="PANTHER" id="PTHR34824:SF1">
    <property type="entry name" value="HEAT-INDUCIBLE TRANSCRIPTION REPRESSOR HRCA"/>
    <property type="match status" value="1"/>
</dbReference>
<comment type="function">
    <text evidence="5">Negative regulator of class I heat shock genes (grpE-dnaK-dnaJ and groELS operons). Prevents heat-shock induction of these operons.</text>
</comment>
<sequence>MLTKRQEIILHFIVDDFLNVSVPISSKRLLEKYPLDVSSATIRNEMAELENLGYLSKAHTSSGRIPSRKGLRKYIEDFQRDIESMPAKIDLKFDFNESNLNRLGQGIAHTLSNKTQHLTYVTLTDEKEVVKGVYLTSISDALVLLVIVLDSEAVKQVTIRKSRDIKQHDLDVLTRDLNVLLIDASIKEAINIVKTHLVKNNPLLQQFLLKLSEKIENLGDEKTVSFYSGLGFLLRDFETDVETLTQLYDDIEHAKLPQLRSHSREVEVRFGEEIDENYELLSIVSTNVTYNDVTANLMVIGPEIMGYQKIITLLHAFNQKES</sequence>